<sequence>MNRNTLFIRGSCKLTSYTTTRMMNRSKISITNRYIYSRHNYNIKNEIQESIFSFMDGFTEGCIWGGIGILYYISTE</sequence>
<dbReference type="EMBL" id="JN885999">
    <property type="protein sequence ID" value="AEX63241.1"/>
    <property type="molecule type" value="Genomic_DNA"/>
</dbReference>
<protein>
    <submittedName>
        <fullName evidence="1">Uncharacterized protein</fullName>
    </submittedName>
</protein>
<reference evidence="1" key="1">
    <citation type="submission" date="2011-10" db="EMBL/GenBank/DDBJ databases">
        <title>Provirophages and transpovirons: unique mobilome of giant viruses.</title>
        <authorList>
            <person name="Desnues C."/>
            <person name="LaScola B."/>
            <person name="Yutin N."/>
            <person name="Fournous G."/>
            <person name="Koonin E."/>
            <person name="Raoult D."/>
        </authorList>
    </citation>
    <scope>NUCLEOTIDE SEQUENCE</scope>
    <source>
        <strain evidence="1">Mv13-mv</strain>
    </source>
</reference>
<evidence type="ECO:0000313" key="1">
    <source>
        <dbReference type="EMBL" id="AEX63241.1"/>
    </source>
</evidence>
<organism evidence="1">
    <name type="scientific">Moumouvirus sp. 'Monve'</name>
    <dbReference type="NCBI Taxonomy" id="1128131"/>
    <lineage>
        <taxon>Viruses</taxon>
        <taxon>Varidnaviria</taxon>
        <taxon>Bamfordvirae</taxon>
        <taxon>Nucleocytoviricota</taxon>
        <taxon>Megaviricetes</taxon>
        <taxon>Imitervirales</taxon>
        <taxon>Mimiviridae</taxon>
        <taxon>Megamimivirinae</taxon>
        <taxon>Moumouvirus</taxon>
    </lineage>
</organism>
<proteinExistence type="predicted"/>
<accession>H2EFH6</accession>
<name>H2EFH6_9VIRU</name>
<gene>
    <name evidence="1" type="ORF">mv_R1039</name>
</gene>